<dbReference type="AlphaFoldDB" id="A0A4Y2S7M8"/>
<dbReference type="EMBL" id="BGPR01020262">
    <property type="protein sequence ID" value="GBN84204.1"/>
    <property type="molecule type" value="Genomic_DNA"/>
</dbReference>
<gene>
    <name evidence="1" type="ORF">AVEN_187011_1</name>
</gene>
<keyword evidence="2" id="KW-1185">Reference proteome</keyword>
<comment type="caution">
    <text evidence="1">The sequence shown here is derived from an EMBL/GenBank/DDBJ whole genome shotgun (WGS) entry which is preliminary data.</text>
</comment>
<accession>A0A4Y2S7M8</accession>
<name>A0A4Y2S7M8_ARAVE</name>
<sequence>MFDSTILAQVEIIYEPVMSLPRNVNLMAGNRDLRKFLLAIMVGQATDDKFRDHFGDKVGDFSEKMKDLENVRILFLSLLWTELWGTLEMILGDVTSCRKRYKNPEVLRTSLNIFGILSQCEL</sequence>
<organism evidence="1 2">
    <name type="scientific">Araneus ventricosus</name>
    <name type="common">Orbweaver spider</name>
    <name type="synonym">Epeira ventricosa</name>
    <dbReference type="NCBI Taxonomy" id="182803"/>
    <lineage>
        <taxon>Eukaryota</taxon>
        <taxon>Metazoa</taxon>
        <taxon>Ecdysozoa</taxon>
        <taxon>Arthropoda</taxon>
        <taxon>Chelicerata</taxon>
        <taxon>Arachnida</taxon>
        <taxon>Araneae</taxon>
        <taxon>Araneomorphae</taxon>
        <taxon>Entelegynae</taxon>
        <taxon>Araneoidea</taxon>
        <taxon>Araneidae</taxon>
        <taxon>Araneus</taxon>
    </lineage>
</organism>
<protein>
    <submittedName>
        <fullName evidence="1">Uncharacterized protein</fullName>
    </submittedName>
</protein>
<dbReference type="Proteomes" id="UP000499080">
    <property type="component" value="Unassembled WGS sequence"/>
</dbReference>
<reference evidence="1 2" key="1">
    <citation type="journal article" date="2019" name="Sci. Rep.">
        <title>Orb-weaving spider Araneus ventricosus genome elucidates the spidroin gene catalogue.</title>
        <authorList>
            <person name="Kono N."/>
            <person name="Nakamura H."/>
            <person name="Ohtoshi R."/>
            <person name="Moran D.A.P."/>
            <person name="Shinohara A."/>
            <person name="Yoshida Y."/>
            <person name="Fujiwara M."/>
            <person name="Mori M."/>
            <person name="Tomita M."/>
            <person name="Arakawa K."/>
        </authorList>
    </citation>
    <scope>NUCLEOTIDE SEQUENCE [LARGE SCALE GENOMIC DNA]</scope>
</reference>
<evidence type="ECO:0000313" key="1">
    <source>
        <dbReference type="EMBL" id="GBN84204.1"/>
    </source>
</evidence>
<evidence type="ECO:0000313" key="2">
    <source>
        <dbReference type="Proteomes" id="UP000499080"/>
    </source>
</evidence>
<proteinExistence type="predicted"/>